<keyword evidence="4 6" id="KW-0324">Glycolysis</keyword>
<evidence type="ECO:0000256" key="6">
    <source>
        <dbReference type="HAMAP-Rule" id="MF_01039"/>
    </source>
</evidence>
<dbReference type="PANTHER" id="PTHR11931">
    <property type="entry name" value="PHOSPHOGLYCERATE MUTASE"/>
    <property type="match status" value="1"/>
</dbReference>
<dbReference type="FunFam" id="3.40.50.1240:FF:000003">
    <property type="entry name" value="2,3-bisphosphoglycerate-dependent phosphoglycerate mutase"/>
    <property type="match status" value="1"/>
</dbReference>
<dbReference type="NCBIfam" id="TIGR01258">
    <property type="entry name" value="pgm_1"/>
    <property type="match status" value="1"/>
</dbReference>
<dbReference type="Gene3D" id="3.40.50.1240">
    <property type="entry name" value="Phosphoglycerate mutase-like"/>
    <property type="match status" value="1"/>
</dbReference>
<dbReference type="InterPro" id="IPR001345">
    <property type="entry name" value="PG/BPGM_mutase_AS"/>
</dbReference>
<feature type="site" description="Transition state stabilizer" evidence="6 9">
    <location>
        <position position="189"/>
    </location>
</feature>
<dbReference type="UniPathway" id="UPA00109">
    <property type="reaction ID" value="UER00186"/>
</dbReference>
<dbReference type="InterPro" id="IPR005952">
    <property type="entry name" value="Phosphogly_mut1"/>
</dbReference>
<dbReference type="SUPFAM" id="SSF53254">
    <property type="entry name" value="Phosphoglycerate mutase-like"/>
    <property type="match status" value="1"/>
</dbReference>
<evidence type="ECO:0000256" key="2">
    <source>
        <dbReference type="ARBA" id="ARBA00006717"/>
    </source>
</evidence>
<dbReference type="OrthoDB" id="9781415at2"/>
<gene>
    <name evidence="6" type="primary">gpmA</name>
    <name evidence="11" type="ORF">D3P96_05490</name>
</gene>
<dbReference type="EMBL" id="RHGY01000005">
    <property type="protein sequence ID" value="RRG17852.1"/>
    <property type="molecule type" value="Genomic_DNA"/>
</dbReference>
<evidence type="ECO:0000256" key="3">
    <source>
        <dbReference type="ARBA" id="ARBA00022432"/>
    </source>
</evidence>
<feature type="active site" description="Proton donor/acceptor" evidence="6 7">
    <location>
        <position position="87"/>
    </location>
</feature>
<dbReference type="InterPro" id="IPR029033">
    <property type="entry name" value="His_PPase_superfam"/>
</dbReference>
<comment type="caution">
    <text evidence="6">Lacks conserved residue(s) required for the propagation of feature annotation.</text>
</comment>
<dbReference type="Pfam" id="PF00300">
    <property type="entry name" value="His_Phos_1"/>
    <property type="match status" value="1"/>
</dbReference>
<comment type="catalytic activity">
    <reaction evidence="1 6 10">
        <text>(2R)-2-phosphoglycerate = (2R)-3-phosphoglycerate</text>
        <dbReference type="Rhea" id="RHEA:15901"/>
        <dbReference type="ChEBI" id="CHEBI:58272"/>
        <dbReference type="ChEBI" id="CHEBI:58289"/>
        <dbReference type="EC" id="5.4.2.11"/>
    </reaction>
</comment>
<protein>
    <recommendedName>
        <fullName evidence="6 10">2,3-bisphosphoglycerate-dependent phosphoglycerate mutase</fullName>
        <shortName evidence="6">BPG-dependent PGAM</shortName>
        <shortName evidence="6">PGAM</shortName>
        <shortName evidence="6">Phosphoglyceromutase</shortName>
        <shortName evidence="6">dPGM</shortName>
        <ecNumber evidence="6 10">5.4.2.11</ecNumber>
    </recommendedName>
</protein>
<dbReference type="GO" id="GO:0004619">
    <property type="term" value="F:phosphoglycerate mutase activity"/>
    <property type="evidence" value="ECO:0007669"/>
    <property type="project" value="UniProtKB-UniRule"/>
</dbReference>
<evidence type="ECO:0000256" key="10">
    <source>
        <dbReference type="RuleBase" id="RU004512"/>
    </source>
</evidence>
<organism evidence="11 12">
    <name type="scientific">Weissella viridescens</name>
    <name type="common">Lactobacillus viridescens</name>
    <dbReference type="NCBI Taxonomy" id="1629"/>
    <lineage>
        <taxon>Bacteria</taxon>
        <taxon>Bacillati</taxon>
        <taxon>Bacillota</taxon>
        <taxon>Bacilli</taxon>
        <taxon>Lactobacillales</taxon>
        <taxon>Lactobacillaceae</taxon>
        <taxon>Weissella</taxon>
    </lineage>
</organism>
<evidence type="ECO:0000256" key="4">
    <source>
        <dbReference type="ARBA" id="ARBA00023152"/>
    </source>
</evidence>
<comment type="caution">
    <text evidence="11">The sequence shown here is derived from an EMBL/GenBank/DDBJ whole genome shotgun (WGS) entry which is preliminary data.</text>
</comment>
<reference evidence="11 12" key="1">
    <citation type="submission" date="2018-10" db="EMBL/GenBank/DDBJ databases">
        <title>Draft genome sequence of Weissella viridescens UCO-SMC3.</title>
        <authorList>
            <person name="Garcia-Cancino A."/>
            <person name="Espinoza-Monje M."/>
            <person name="Albarracin L."/>
            <person name="Garcia-Castillo V."/>
            <person name="Campos-Martin J."/>
            <person name="Nakano Y."/>
            <person name="Guitierrez-Zamorano C."/>
            <person name="Ikeda-Ohtsubo W."/>
            <person name="Morita H."/>
            <person name="Kitazawa H."/>
            <person name="Villena J."/>
        </authorList>
    </citation>
    <scope>NUCLEOTIDE SEQUENCE [LARGE SCALE GENOMIC DNA]</scope>
    <source>
        <strain evidence="11 12">UCO-SMC3</strain>
    </source>
</reference>
<dbReference type="SMART" id="SM00855">
    <property type="entry name" value="PGAM"/>
    <property type="match status" value="1"/>
</dbReference>
<evidence type="ECO:0000313" key="11">
    <source>
        <dbReference type="EMBL" id="RRG17852.1"/>
    </source>
</evidence>
<feature type="binding site" evidence="6 8">
    <location>
        <begin position="87"/>
        <end position="90"/>
    </location>
    <ligand>
        <name>substrate</name>
    </ligand>
</feature>
<keyword evidence="5 6" id="KW-0413">Isomerase</keyword>
<dbReference type="EC" id="5.4.2.11" evidence="6 10"/>
<evidence type="ECO:0000256" key="5">
    <source>
        <dbReference type="ARBA" id="ARBA00023235"/>
    </source>
</evidence>
<dbReference type="CDD" id="cd07067">
    <property type="entry name" value="HP_PGM_like"/>
    <property type="match status" value="1"/>
</dbReference>
<keyword evidence="3 6" id="KW-0312">Gluconeogenesis</keyword>
<evidence type="ECO:0000256" key="7">
    <source>
        <dbReference type="PIRSR" id="PIRSR613078-1"/>
    </source>
</evidence>
<dbReference type="PIRSF" id="PIRSF000709">
    <property type="entry name" value="6PFK_2-Ptase"/>
    <property type="match status" value="1"/>
</dbReference>
<dbReference type="Proteomes" id="UP000275836">
    <property type="component" value="Unassembled WGS sequence"/>
</dbReference>
<dbReference type="RefSeq" id="WP_124943361.1">
    <property type="nucleotide sequence ID" value="NZ_RHGY01000005.1"/>
</dbReference>
<evidence type="ECO:0000256" key="1">
    <source>
        <dbReference type="ARBA" id="ARBA00000380"/>
    </source>
</evidence>
<feature type="binding site" evidence="6 8">
    <location>
        <begin position="8"/>
        <end position="15"/>
    </location>
    <ligand>
        <name>substrate</name>
    </ligand>
</feature>
<comment type="pathway">
    <text evidence="6 10">Carbohydrate degradation; glycolysis; pyruvate from D-glyceraldehyde 3-phosphate: step 3/5.</text>
</comment>
<feature type="binding site" evidence="6 8">
    <location>
        <position position="60"/>
    </location>
    <ligand>
        <name>substrate</name>
    </ligand>
</feature>
<name>A0A3P2RJF6_WEIVI</name>
<evidence type="ECO:0000256" key="9">
    <source>
        <dbReference type="PIRSR" id="PIRSR613078-3"/>
    </source>
</evidence>
<accession>A0A3P2RJF6</accession>
<comment type="function">
    <text evidence="6 10">Catalyzes the interconversion of 2-phosphoglycerate and 3-phosphoglycerate.</text>
</comment>
<dbReference type="AlphaFoldDB" id="A0A3P2RJF6"/>
<feature type="binding site" evidence="6 8">
    <location>
        <begin position="114"/>
        <end position="115"/>
    </location>
    <ligand>
        <name>substrate</name>
    </ligand>
</feature>
<sequence length="235" mass="26359">MAKLVIMRHGQSEWNAKNLFNGWIDTDLSPAGVEQAHKAGALLAETQIAFDFAATSLLKRAIKTLHIMLEESGQLYVPEQKTWRLNERHYGALQGINRDDARAKWGDAQVHEWRRAYDVLPPQTQGHPASITVDGETYPAFDRRYDDIPEAELPHGESLKVALSRILPYYESTIVPRLQAGQNVLIVAHGSTVRALTKHIEHISDADIMHLEIANGEPIIYDLDEQLAVTGKQVL</sequence>
<dbReference type="InterPro" id="IPR013078">
    <property type="entry name" value="His_Pase_superF_clade-1"/>
</dbReference>
<evidence type="ECO:0000313" key="12">
    <source>
        <dbReference type="Proteomes" id="UP000275836"/>
    </source>
</evidence>
<evidence type="ECO:0000256" key="8">
    <source>
        <dbReference type="PIRSR" id="PIRSR613078-2"/>
    </source>
</evidence>
<dbReference type="HAMAP" id="MF_01039">
    <property type="entry name" value="PGAM_GpmA"/>
    <property type="match status" value="1"/>
</dbReference>
<feature type="active site" description="Tele-phosphohistidine intermediate" evidence="6 7">
    <location>
        <position position="9"/>
    </location>
</feature>
<proteinExistence type="inferred from homology"/>
<dbReference type="GO" id="GO:0006094">
    <property type="term" value="P:gluconeogenesis"/>
    <property type="evidence" value="ECO:0007669"/>
    <property type="project" value="UniProtKB-UniRule"/>
</dbReference>
<dbReference type="GO" id="GO:0006096">
    <property type="term" value="P:glycolytic process"/>
    <property type="evidence" value="ECO:0007669"/>
    <property type="project" value="UniProtKB-UniRule"/>
</dbReference>
<comment type="similarity">
    <text evidence="2 6">Belongs to the phosphoglycerate mutase family. BPG-dependent PGAM subfamily.</text>
</comment>
<dbReference type="PROSITE" id="PS00175">
    <property type="entry name" value="PG_MUTASE"/>
    <property type="match status" value="1"/>
</dbReference>